<name>A0A561DRR8_9BACI</name>
<dbReference type="PANTHER" id="PTHR24348">
    <property type="entry name" value="SERINE/THREONINE-PROTEIN KINASE UNC-51-RELATED"/>
    <property type="match status" value="1"/>
</dbReference>
<dbReference type="SMART" id="SM00220">
    <property type="entry name" value="S_TKc"/>
    <property type="match status" value="1"/>
</dbReference>
<dbReference type="GO" id="GO:0005524">
    <property type="term" value="F:ATP binding"/>
    <property type="evidence" value="ECO:0007669"/>
    <property type="project" value="UniProtKB-KW"/>
</dbReference>
<sequence length="265" mass="31142">MIKRTVLFYSNLFERPLSSDETIAGKFRIIKHLGMGSYGHSYLVMDLLTQQNKVLKALRIHKRITKSGRKGFELEKELLKSIHHPGFPRYFEEGTYNKIPFYTMEYIDGKNFEQLIFSEGLTISEQGAFKISDELLTLIEYLHGRDIIHRDIRIPNVIFDGSKVRLIDLGLGRYLRQEKEGITRTKGLDLRKGINFQADFYGLGHFLLFLLYSNFSFERHEKEKSWEEELEISSWAKHIIRRLLQIEPAYDDCSQLRVDIEKLST</sequence>
<dbReference type="GO" id="GO:0005829">
    <property type="term" value="C:cytosol"/>
    <property type="evidence" value="ECO:0007669"/>
    <property type="project" value="TreeGrafter"/>
</dbReference>
<dbReference type="RefSeq" id="WP_144562899.1">
    <property type="nucleotide sequence ID" value="NZ_VIVN01000002.1"/>
</dbReference>
<evidence type="ECO:0000313" key="7">
    <source>
        <dbReference type="Proteomes" id="UP000319671"/>
    </source>
</evidence>
<proteinExistence type="predicted"/>
<keyword evidence="6" id="KW-0723">Serine/threonine-protein kinase</keyword>
<dbReference type="GO" id="GO:0000407">
    <property type="term" value="C:phagophore assembly site"/>
    <property type="evidence" value="ECO:0007669"/>
    <property type="project" value="TreeGrafter"/>
</dbReference>
<gene>
    <name evidence="6" type="ORF">FB550_10283</name>
</gene>
<keyword evidence="1" id="KW-0808">Transferase</keyword>
<dbReference type="AlphaFoldDB" id="A0A561DRR8"/>
<accession>A0A561DRR8</accession>
<evidence type="ECO:0000256" key="2">
    <source>
        <dbReference type="ARBA" id="ARBA00022741"/>
    </source>
</evidence>
<dbReference type="SUPFAM" id="SSF56112">
    <property type="entry name" value="Protein kinase-like (PK-like)"/>
    <property type="match status" value="1"/>
</dbReference>
<evidence type="ECO:0000313" key="6">
    <source>
        <dbReference type="EMBL" id="TWE06065.1"/>
    </source>
</evidence>
<reference evidence="6 7" key="1">
    <citation type="submission" date="2019-06" db="EMBL/GenBank/DDBJ databases">
        <title>Sorghum-associated microbial communities from plants grown in Nebraska, USA.</title>
        <authorList>
            <person name="Schachtman D."/>
        </authorList>
    </citation>
    <scope>NUCLEOTIDE SEQUENCE [LARGE SCALE GENOMIC DNA]</scope>
    <source>
        <strain evidence="6 7">2482</strain>
    </source>
</reference>
<comment type="caution">
    <text evidence="6">The sequence shown here is derived from an EMBL/GenBank/DDBJ whole genome shotgun (WGS) entry which is preliminary data.</text>
</comment>
<dbReference type="GO" id="GO:0005776">
    <property type="term" value="C:autophagosome"/>
    <property type="evidence" value="ECO:0007669"/>
    <property type="project" value="TreeGrafter"/>
</dbReference>
<dbReference type="EMBL" id="VIVN01000002">
    <property type="protein sequence ID" value="TWE06065.1"/>
    <property type="molecule type" value="Genomic_DNA"/>
</dbReference>
<keyword evidence="4" id="KW-0067">ATP-binding</keyword>
<evidence type="ECO:0000256" key="1">
    <source>
        <dbReference type="ARBA" id="ARBA00022679"/>
    </source>
</evidence>
<protein>
    <submittedName>
        <fullName evidence="6">Serine/threonine protein kinase</fullName>
    </submittedName>
</protein>
<evidence type="ECO:0000256" key="3">
    <source>
        <dbReference type="ARBA" id="ARBA00022777"/>
    </source>
</evidence>
<feature type="domain" description="Protein kinase" evidence="5">
    <location>
        <begin position="27"/>
        <end position="265"/>
    </location>
</feature>
<dbReference type="PROSITE" id="PS50011">
    <property type="entry name" value="PROTEIN_KINASE_DOM"/>
    <property type="match status" value="1"/>
</dbReference>
<evidence type="ECO:0000259" key="5">
    <source>
        <dbReference type="PROSITE" id="PS50011"/>
    </source>
</evidence>
<organism evidence="6 7">
    <name type="scientific">Neobacillus bataviensis</name>
    <dbReference type="NCBI Taxonomy" id="220685"/>
    <lineage>
        <taxon>Bacteria</taxon>
        <taxon>Bacillati</taxon>
        <taxon>Bacillota</taxon>
        <taxon>Bacilli</taxon>
        <taxon>Bacillales</taxon>
        <taxon>Bacillaceae</taxon>
        <taxon>Neobacillus</taxon>
    </lineage>
</organism>
<dbReference type="PANTHER" id="PTHR24348:SF22">
    <property type="entry name" value="NON-SPECIFIC SERINE_THREONINE PROTEIN KINASE"/>
    <property type="match status" value="1"/>
</dbReference>
<dbReference type="InterPro" id="IPR011009">
    <property type="entry name" value="Kinase-like_dom_sf"/>
</dbReference>
<dbReference type="GO" id="GO:0016020">
    <property type="term" value="C:membrane"/>
    <property type="evidence" value="ECO:0007669"/>
    <property type="project" value="TreeGrafter"/>
</dbReference>
<evidence type="ECO:0000256" key="4">
    <source>
        <dbReference type="ARBA" id="ARBA00022840"/>
    </source>
</evidence>
<keyword evidence="7" id="KW-1185">Reference proteome</keyword>
<dbReference type="InterPro" id="IPR000719">
    <property type="entry name" value="Prot_kinase_dom"/>
</dbReference>
<dbReference type="Gene3D" id="1.10.510.10">
    <property type="entry name" value="Transferase(Phosphotransferase) domain 1"/>
    <property type="match status" value="1"/>
</dbReference>
<keyword evidence="2" id="KW-0547">Nucleotide-binding</keyword>
<dbReference type="InterPro" id="IPR045269">
    <property type="entry name" value="Atg1-like"/>
</dbReference>
<keyword evidence="3 6" id="KW-0418">Kinase</keyword>
<dbReference type="GO" id="GO:0004674">
    <property type="term" value="F:protein serine/threonine kinase activity"/>
    <property type="evidence" value="ECO:0007669"/>
    <property type="project" value="UniProtKB-KW"/>
</dbReference>
<dbReference type="Proteomes" id="UP000319671">
    <property type="component" value="Unassembled WGS sequence"/>
</dbReference>
<dbReference type="Pfam" id="PF00069">
    <property type="entry name" value="Pkinase"/>
    <property type="match status" value="1"/>
</dbReference>